<dbReference type="GO" id="GO:0003676">
    <property type="term" value="F:nucleic acid binding"/>
    <property type="evidence" value="ECO:0007669"/>
    <property type="project" value="InterPro"/>
</dbReference>
<dbReference type="AlphaFoldDB" id="U6K6F2"/>
<evidence type="ECO:0000256" key="2">
    <source>
        <dbReference type="SAM" id="MobiDB-lite"/>
    </source>
</evidence>
<evidence type="ECO:0000313" key="5">
    <source>
        <dbReference type="Proteomes" id="UP000030744"/>
    </source>
</evidence>
<reference evidence="4" key="2">
    <citation type="submission" date="2013-10" db="EMBL/GenBank/DDBJ databases">
        <authorList>
            <person name="Aslett M."/>
        </authorList>
    </citation>
    <scope>NUCLEOTIDE SEQUENCE [LARGE SCALE GENOMIC DNA]</scope>
    <source>
        <strain evidence="4">Houghton</strain>
    </source>
</reference>
<dbReference type="EMBL" id="HG683564">
    <property type="protein sequence ID" value="CDJ31782.1"/>
    <property type="molecule type" value="Genomic_DNA"/>
</dbReference>
<evidence type="ECO:0000259" key="3">
    <source>
        <dbReference type="PROSITE" id="PS50158"/>
    </source>
</evidence>
<keyword evidence="1" id="KW-0863">Zinc-finger</keyword>
<evidence type="ECO:0000313" key="4">
    <source>
        <dbReference type="EMBL" id="CDJ31782.1"/>
    </source>
</evidence>
<dbReference type="Proteomes" id="UP000030744">
    <property type="component" value="Unassembled WGS sequence"/>
</dbReference>
<dbReference type="VEuPathDB" id="ToxoDB:EMH_0069650"/>
<dbReference type="RefSeq" id="XP_013354347.1">
    <property type="nucleotide sequence ID" value="XM_013498893.1"/>
</dbReference>
<dbReference type="InterPro" id="IPR036875">
    <property type="entry name" value="Znf_CCHC_sf"/>
</dbReference>
<dbReference type="Gene3D" id="4.10.60.10">
    <property type="entry name" value="Zinc finger, CCHC-type"/>
    <property type="match status" value="1"/>
</dbReference>
<name>U6K6F2_9EIME</name>
<keyword evidence="5" id="KW-1185">Reference proteome</keyword>
<keyword evidence="1" id="KW-0862">Zinc</keyword>
<feature type="region of interest" description="Disordered" evidence="2">
    <location>
        <begin position="167"/>
        <end position="200"/>
    </location>
</feature>
<keyword evidence="1" id="KW-0479">Metal-binding</keyword>
<reference evidence="4" key="1">
    <citation type="submission" date="2013-10" db="EMBL/GenBank/DDBJ databases">
        <title>Genomic analysis of the causative agents of coccidiosis in chickens.</title>
        <authorList>
            <person name="Reid A.J."/>
            <person name="Blake D."/>
            <person name="Billington K."/>
            <person name="Browne H."/>
            <person name="Dunn M."/>
            <person name="Hung S."/>
            <person name="Kawahara F."/>
            <person name="Miranda-Saavedra D."/>
            <person name="Mourier T."/>
            <person name="Nagra H."/>
            <person name="Otto T.D."/>
            <person name="Rawlings N."/>
            <person name="Sanchez A."/>
            <person name="Sanders M."/>
            <person name="Subramaniam C."/>
            <person name="Tay Y."/>
            <person name="Dear P."/>
            <person name="Doerig C."/>
            <person name="Gruber A."/>
            <person name="Parkinson J."/>
            <person name="Shirley M."/>
            <person name="Wan K.L."/>
            <person name="Berriman M."/>
            <person name="Tomley F."/>
            <person name="Pain A."/>
        </authorList>
    </citation>
    <scope>NUCLEOTIDE SEQUENCE [LARGE SCALE GENOMIC DNA]</scope>
    <source>
        <strain evidence="4">Houghton</strain>
    </source>
</reference>
<accession>U6K6F2</accession>
<dbReference type="OrthoDB" id="346286at2759"/>
<dbReference type="GeneID" id="25381491"/>
<proteinExistence type="predicted"/>
<dbReference type="PROSITE" id="PS50158">
    <property type="entry name" value="ZF_CCHC"/>
    <property type="match status" value="1"/>
</dbReference>
<sequence>MVKMLKKNTWTGNYSEYITRFTDIVALGTHTPPEELVLWFFTLIPPEIGERISAEGTRKFRDWHEAAVALRAWAEPLEAWRAARIKSLQEFMASDDEEAGMEGSVLTNGKTAPPVRKGGPAEEGNVRRCYECTGKGHFGRECPLRNGVPRRSGEICSKCEGKDNYARECVRPPRSPSGRQAGRDSGTDIAVAGSRLNGRA</sequence>
<feature type="domain" description="CCHC-type" evidence="3">
    <location>
        <begin position="127"/>
        <end position="143"/>
    </location>
</feature>
<organism evidence="4 5">
    <name type="scientific">Eimeria mitis</name>
    <dbReference type="NCBI Taxonomy" id="44415"/>
    <lineage>
        <taxon>Eukaryota</taxon>
        <taxon>Sar</taxon>
        <taxon>Alveolata</taxon>
        <taxon>Apicomplexa</taxon>
        <taxon>Conoidasida</taxon>
        <taxon>Coccidia</taxon>
        <taxon>Eucoccidiorida</taxon>
        <taxon>Eimeriorina</taxon>
        <taxon>Eimeriidae</taxon>
        <taxon>Eimeria</taxon>
    </lineage>
</organism>
<dbReference type="InterPro" id="IPR001878">
    <property type="entry name" value="Znf_CCHC"/>
</dbReference>
<gene>
    <name evidence="4" type="ORF">EMH_0069650</name>
</gene>
<protein>
    <recommendedName>
        <fullName evidence="3">CCHC-type domain-containing protein</fullName>
    </recommendedName>
</protein>
<dbReference type="SUPFAM" id="SSF57756">
    <property type="entry name" value="Retrovirus zinc finger-like domains"/>
    <property type="match status" value="1"/>
</dbReference>
<dbReference type="GO" id="GO:0008270">
    <property type="term" value="F:zinc ion binding"/>
    <property type="evidence" value="ECO:0007669"/>
    <property type="project" value="UniProtKB-KW"/>
</dbReference>
<evidence type="ECO:0000256" key="1">
    <source>
        <dbReference type="PROSITE-ProRule" id="PRU00047"/>
    </source>
</evidence>